<evidence type="ECO:0000256" key="3">
    <source>
        <dbReference type="ARBA" id="ARBA00022737"/>
    </source>
</evidence>
<name>E3JBA5_PSEI1</name>
<dbReference type="InterPro" id="IPR015943">
    <property type="entry name" value="WD40/YVTN_repeat-like_dom_sf"/>
</dbReference>
<feature type="compositionally biased region" description="Pro residues" evidence="6">
    <location>
        <begin position="414"/>
        <end position="424"/>
    </location>
</feature>
<dbReference type="STRING" id="298654.FraEuI1c_0555"/>
<dbReference type="InterPro" id="IPR035986">
    <property type="entry name" value="PKD_dom_sf"/>
</dbReference>
<dbReference type="GO" id="GO:0005886">
    <property type="term" value="C:plasma membrane"/>
    <property type="evidence" value="ECO:0007669"/>
    <property type="project" value="TreeGrafter"/>
</dbReference>
<gene>
    <name evidence="8" type="ordered locus">FraEuI1c_0555</name>
</gene>
<feature type="domain" description="PKD" evidence="7">
    <location>
        <begin position="502"/>
        <end position="554"/>
    </location>
</feature>
<dbReference type="SMART" id="SM00089">
    <property type="entry name" value="PKD"/>
    <property type="match status" value="4"/>
</dbReference>
<feature type="domain" description="PKD" evidence="7">
    <location>
        <begin position="609"/>
        <end position="668"/>
    </location>
</feature>
<dbReference type="GO" id="GO:0005975">
    <property type="term" value="P:carbohydrate metabolic process"/>
    <property type="evidence" value="ECO:0007669"/>
    <property type="project" value="UniProtKB-ARBA"/>
</dbReference>
<feature type="domain" description="PKD" evidence="7">
    <location>
        <begin position="697"/>
        <end position="756"/>
    </location>
</feature>
<evidence type="ECO:0000313" key="9">
    <source>
        <dbReference type="Proteomes" id="UP000002484"/>
    </source>
</evidence>
<dbReference type="Proteomes" id="UP000002484">
    <property type="component" value="Chromosome"/>
</dbReference>
<dbReference type="InterPro" id="IPR013783">
    <property type="entry name" value="Ig-like_fold"/>
</dbReference>
<dbReference type="PANTHER" id="PTHR46730:SF1">
    <property type="entry name" value="PLAT DOMAIN-CONTAINING PROTEIN"/>
    <property type="match status" value="1"/>
</dbReference>
<keyword evidence="9" id="KW-1185">Reference proteome</keyword>
<feature type="compositionally biased region" description="Gly residues" evidence="6">
    <location>
        <begin position="386"/>
        <end position="398"/>
    </location>
</feature>
<dbReference type="GO" id="GO:0005261">
    <property type="term" value="F:monoatomic cation channel activity"/>
    <property type="evidence" value="ECO:0007669"/>
    <property type="project" value="TreeGrafter"/>
</dbReference>
<feature type="domain" description="PKD" evidence="7">
    <location>
        <begin position="763"/>
        <end position="838"/>
    </location>
</feature>
<keyword evidence="2" id="KW-0812">Transmembrane</keyword>
<dbReference type="CDD" id="cd00146">
    <property type="entry name" value="PKD"/>
    <property type="match status" value="3"/>
</dbReference>
<feature type="region of interest" description="Disordered" evidence="6">
    <location>
        <begin position="678"/>
        <end position="697"/>
    </location>
</feature>
<dbReference type="SUPFAM" id="SSF49299">
    <property type="entry name" value="PKD domain"/>
    <property type="match status" value="4"/>
</dbReference>
<dbReference type="PROSITE" id="PS50093">
    <property type="entry name" value="PKD"/>
    <property type="match status" value="4"/>
</dbReference>
<dbReference type="SUPFAM" id="SSF63825">
    <property type="entry name" value="YWTD domain"/>
    <property type="match status" value="1"/>
</dbReference>
<evidence type="ECO:0000313" key="8">
    <source>
        <dbReference type="EMBL" id="ADP78635.1"/>
    </source>
</evidence>
<keyword evidence="3" id="KW-0677">Repeat</keyword>
<dbReference type="PANTHER" id="PTHR46730">
    <property type="entry name" value="POLYCYSTIN-1"/>
    <property type="match status" value="1"/>
</dbReference>
<feature type="region of interest" description="Disordered" evidence="6">
    <location>
        <begin position="380"/>
        <end position="448"/>
    </location>
</feature>
<dbReference type="RefSeq" id="WP_013421757.1">
    <property type="nucleotide sequence ID" value="NC_014666.1"/>
</dbReference>
<dbReference type="Gene3D" id="2.60.40.10">
    <property type="entry name" value="Immunoglobulins"/>
    <property type="match status" value="4"/>
</dbReference>
<protein>
    <submittedName>
        <fullName evidence="8">PKD domain containing protein</fullName>
    </submittedName>
</protein>
<evidence type="ECO:0000259" key="7">
    <source>
        <dbReference type="PROSITE" id="PS50093"/>
    </source>
</evidence>
<dbReference type="AlphaFoldDB" id="E3JBA5"/>
<dbReference type="KEGG" id="fri:FraEuI1c_0555"/>
<feature type="region of interest" description="Disordered" evidence="6">
    <location>
        <begin position="550"/>
        <end position="580"/>
    </location>
</feature>
<dbReference type="GO" id="GO:0006816">
    <property type="term" value="P:calcium ion transport"/>
    <property type="evidence" value="ECO:0007669"/>
    <property type="project" value="TreeGrafter"/>
</dbReference>
<keyword evidence="5" id="KW-0472">Membrane</keyword>
<evidence type="ECO:0000256" key="2">
    <source>
        <dbReference type="ARBA" id="ARBA00022692"/>
    </source>
</evidence>
<dbReference type="eggNOG" id="COG3391">
    <property type="taxonomic scope" value="Bacteria"/>
</dbReference>
<proteinExistence type="predicted"/>
<accession>E3JBA5</accession>
<dbReference type="Pfam" id="PF18911">
    <property type="entry name" value="PKD_4"/>
    <property type="match status" value="4"/>
</dbReference>
<feature type="compositionally biased region" description="Low complexity" evidence="6">
    <location>
        <begin position="550"/>
        <end position="561"/>
    </location>
</feature>
<evidence type="ECO:0000256" key="5">
    <source>
        <dbReference type="ARBA" id="ARBA00023136"/>
    </source>
</evidence>
<evidence type="ECO:0000256" key="6">
    <source>
        <dbReference type="SAM" id="MobiDB-lite"/>
    </source>
</evidence>
<comment type="subcellular location">
    <subcellularLocation>
        <location evidence="1">Membrane</location>
        <topology evidence="1">Multi-pass membrane protein</topology>
    </subcellularLocation>
</comment>
<reference evidence="8 9" key="1">
    <citation type="submission" date="2010-10" db="EMBL/GenBank/DDBJ databases">
        <title>Complete sequence of Frankia sp. EuI1c.</title>
        <authorList>
            <consortium name="US DOE Joint Genome Institute"/>
            <person name="Lucas S."/>
            <person name="Copeland A."/>
            <person name="Lapidus A."/>
            <person name="Cheng J.-F."/>
            <person name="Bruce D."/>
            <person name="Goodwin L."/>
            <person name="Pitluck S."/>
            <person name="Chertkov O."/>
            <person name="Detter J.C."/>
            <person name="Han C."/>
            <person name="Tapia R."/>
            <person name="Land M."/>
            <person name="Hauser L."/>
            <person name="Jeffries C."/>
            <person name="Kyrpides N."/>
            <person name="Ivanova N."/>
            <person name="Mikhailova N."/>
            <person name="Beauchemin N."/>
            <person name="Sen A."/>
            <person name="Sur S.A."/>
            <person name="Gtari M."/>
            <person name="Wall L."/>
            <person name="Tisa L."/>
            <person name="Woyke T."/>
        </authorList>
    </citation>
    <scope>NUCLEOTIDE SEQUENCE [LARGE SCALE GENOMIC DNA]</scope>
    <source>
        <strain evidence="9">DSM 45817 / CECT 9037 / EuI1c</strain>
    </source>
</reference>
<evidence type="ECO:0000256" key="4">
    <source>
        <dbReference type="ARBA" id="ARBA00022989"/>
    </source>
</evidence>
<evidence type="ECO:0000256" key="1">
    <source>
        <dbReference type="ARBA" id="ARBA00004141"/>
    </source>
</evidence>
<feature type="compositionally biased region" description="Pro residues" evidence="6">
    <location>
        <begin position="562"/>
        <end position="576"/>
    </location>
</feature>
<dbReference type="EMBL" id="CP002299">
    <property type="protein sequence ID" value="ADP78635.1"/>
    <property type="molecule type" value="Genomic_DNA"/>
</dbReference>
<dbReference type="InParanoid" id="E3JBA5"/>
<dbReference type="OrthoDB" id="3203237at2"/>
<feature type="compositionally biased region" description="Polar residues" evidence="6">
    <location>
        <begin position="430"/>
        <end position="448"/>
    </location>
</feature>
<organism evidence="8 9">
    <name type="scientific">Pseudofrankia inefficax (strain DSM 45817 / CECT 9037 / DDB 130130 / EuI1c)</name>
    <name type="common">Frankia inefficax</name>
    <dbReference type="NCBI Taxonomy" id="298654"/>
    <lineage>
        <taxon>Bacteria</taxon>
        <taxon>Bacillati</taxon>
        <taxon>Actinomycetota</taxon>
        <taxon>Actinomycetes</taxon>
        <taxon>Frankiales</taxon>
        <taxon>Frankiaceae</taxon>
        <taxon>Pseudofrankia</taxon>
    </lineage>
</organism>
<dbReference type="InterPro" id="IPR000601">
    <property type="entry name" value="PKD_dom"/>
</dbReference>
<dbReference type="Gene3D" id="2.130.10.10">
    <property type="entry name" value="YVTN repeat-like/Quinoprotein amine dehydrogenase"/>
    <property type="match status" value="1"/>
</dbReference>
<dbReference type="InterPro" id="IPR022409">
    <property type="entry name" value="PKD/Chitinase_dom"/>
</dbReference>
<keyword evidence="4" id="KW-1133">Transmembrane helix</keyword>
<dbReference type="eggNOG" id="COG3291">
    <property type="taxonomic scope" value="Bacteria"/>
</dbReference>
<dbReference type="HOGENOM" id="CLU_322324_0_0_11"/>
<sequence>MSGTSGLGASRVRHAAGPALRWAPRLLLAVLVLAGACAVIAGNGAGAAARSVSLEDSAAWLLSPTIGETELVDGNTGAVITRVTLGAGQLAGAQSGADEVVADTGGGTVRRVDGATYRVSAAVRPGRPGEPLTVYPTKSTLFIANRTTGLVTAADPERLTTRYTASLSARMPVGGVAADGNTGLWAIDATTGDLAHVGPSGTTIRRHAVDPAHTQLVTAAGRAVAVDLTAGRAVTITASGGGGPAACVDTAVGDTTVSVVPATSAEQVYVTSGQRGVLLISDLATGRCGRAIDLGVAGHRLGQAVETARRLFVPDYTTGQVIVADLASGRVIASPTVLPPGTLFELASQGSITFFNDPSTARAGIISLDGTVRAVQKYDAANPGSSAGGHSGSSGPSGGSDPLTAADVSGPTGPVTPGPTPTPTTPVTGRSSVQPSNGPATVGGSLQTAVPLDGRTPAAAAPGARIEVSAPRARMADPLTLHAVLVGANGQVSDARITSTAWTFGDGATGGGVRVSHAWAAAGTYQVGAAIRLRDGTSTAASTVITITAQAPPITGPSTTPVSPPPSSRPTTPPTTPAAKPKAALFAQQSTPSSGQQVPLEVAADATGSSGSGALRYTFDFGDGTAAVGPQAGVTARHDYAATGTYPVRLTVTDATGATDAVEESVLVAPAGAAWVDVRPDSGQGPPLTATADASASSGTGTLHYTFSFGDGSASVGPQTGATVTHTYTAPGQYALSVTVTDAVGGKYVNSSDVVVDPVWTVTPSSGPAPLTVEAQVVASQAGATYDWGFGDGTPGTGWQTAPTATHTYTAPGTYQVFLEFQYASGAFGTRTMNVTVTGPAAAPG</sequence>